<sequence length="612" mass="67770">MLNLFARLEQTTVLSLSSRAGDVFGLRVRVSRLISGATVVLRAAAVGLLLAGAASIAIAQESSATTTAESTTHVVLAASGAGNSAELEKTQLAEQTESVEPANLSELASLESAEQDNPAPLKIRAQSELKYISDPQPLIMANPFPRNIPVDLATSLASSTRLWTLKRSFQNPARDYTIAGRSPLIRGGVGVRLANQVLLATSSNQVDSFEEEASRADSLAEMMAAESEAAIARLEAIGNYNAVIADLEGDGGAWNGGLVEELTSLGTLLQQQGSHEEAIKVFDRAIHINRINLGLHTVEQVSAIESKIQSYLALDQWQDADLTFEYLYYIQRRAYGTRDPRLIPVLNSIAEWNLRAFHLGHGEALGMRLNNALMFWNAAAIMVKTHFGPQDERFVTYLRGIANSSYLLSRNPEMMADLGRPQFRNEMEINRVHLGQPSSYESKGFASGAQALTEILRYEIEKRDDVLALADAFTNLADWYLLFGRRRAAEEQYGNAWRLLANQPNADALHKAYFGRVVPMPSFVGEQKKGYELDAVRQTDEPLDSDYADLIFDVTDTGEVRDVRSLSAETEDNKNQLSRLRRVVRTSHFRPIIIDGVPQRSANNVFRYRYWY</sequence>
<reference evidence="2 3" key="1">
    <citation type="submission" date="2015-10" db="EMBL/GenBank/DDBJ databases">
        <title>Metagenome-Assembled Genomes uncover a global brackish microbiome.</title>
        <authorList>
            <person name="Hugerth L.W."/>
            <person name="Larsson J."/>
            <person name="Alneberg J."/>
            <person name="Lindh M.V."/>
            <person name="Legrand C."/>
            <person name="Pinhassi J."/>
            <person name="Andersson A.F."/>
        </authorList>
    </citation>
    <scope>NUCLEOTIDE SEQUENCE [LARGE SCALE GENOMIC DNA]</scope>
    <source>
        <strain evidence="2">BACL4 MAG-120507-bin80</strain>
    </source>
</reference>
<dbReference type="InterPro" id="IPR019734">
    <property type="entry name" value="TPR_rpt"/>
</dbReference>
<dbReference type="Gene3D" id="1.25.40.10">
    <property type="entry name" value="Tetratricopeptide repeat domain"/>
    <property type="match status" value="1"/>
</dbReference>
<dbReference type="Proteomes" id="UP000051934">
    <property type="component" value="Unassembled WGS sequence"/>
</dbReference>
<evidence type="ECO:0000256" key="1">
    <source>
        <dbReference type="PROSITE-ProRule" id="PRU00339"/>
    </source>
</evidence>
<evidence type="ECO:0000313" key="3">
    <source>
        <dbReference type="Proteomes" id="UP000051934"/>
    </source>
</evidence>
<dbReference type="InterPro" id="IPR011990">
    <property type="entry name" value="TPR-like_helical_dom_sf"/>
</dbReference>
<dbReference type="PROSITE" id="PS50005">
    <property type="entry name" value="TPR"/>
    <property type="match status" value="1"/>
</dbReference>
<dbReference type="EMBL" id="LIBB01000254">
    <property type="protein sequence ID" value="KRO71029.1"/>
    <property type="molecule type" value="Genomic_DNA"/>
</dbReference>
<evidence type="ECO:0000313" key="2">
    <source>
        <dbReference type="EMBL" id="KRO71029.1"/>
    </source>
</evidence>
<comment type="caution">
    <text evidence="2">The sequence shown here is derived from an EMBL/GenBank/DDBJ whole genome shotgun (WGS) entry which is preliminary data.</text>
</comment>
<protein>
    <submittedName>
        <fullName evidence="2">Uncharacterized protein</fullName>
    </submittedName>
</protein>
<feature type="repeat" description="TPR" evidence="1">
    <location>
        <begin position="259"/>
        <end position="292"/>
    </location>
</feature>
<gene>
    <name evidence="2" type="ORF">ABR69_00435</name>
</gene>
<keyword evidence="1" id="KW-0802">TPR repeat</keyword>
<accession>A0A0R2S804</accession>
<name>A0A0R2S804_9GAMM</name>
<dbReference type="SUPFAM" id="SSF48452">
    <property type="entry name" value="TPR-like"/>
    <property type="match status" value="1"/>
</dbReference>
<dbReference type="SMART" id="SM00028">
    <property type="entry name" value="TPR"/>
    <property type="match status" value="2"/>
</dbReference>
<proteinExistence type="predicted"/>
<organism evidence="2 3">
    <name type="scientific">OM182 bacterium BACL3 MAG-120507-bin80</name>
    <dbReference type="NCBI Taxonomy" id="1655577"/>
    <lineage>
        <taxon>Bacteria</taxon>
        <taxon>Pseudomonadati</taxon>
        <taxon>Pseudomonadota</taxon>
        <taxon>Gammaproteobacteria</taxon>
        <taxon>OMG group</taxon>
        <taxon>OM182 clade</taxon>
    </lineage>
</organism>
<dbReference type="AlphaFoldDB" id="A0A0R2S804"/>